<comment type="caution">
    <text evidence="1">The sequence shown here is derived from an EMBL/GenBank/DDBJ whole genome shotgun (WGS) entry which is preliminary data.</text>
</comment>
<organism evidence="1">
    <name type="scientific">termite gut metagenome</name>
    <dbReference type="NCBI Taxonomy" id="433724"/>
    <lineage>
        <taxon>unclassified sequences</taxon>
        <taxon>metagenomes</taxon>
        <taxon>organismal metagenomes</taxon>
    </lineage>
</organism>
<accession>A0A5J4RCE4</accession>
<protein>
    <submittedName>
        <fullName evidence="1">Uncharacterized protein</fullName>
    </submittedName>
</protein>
<gene>
    <name evidence="1" type="ORF">EZS27_020050</name>
</gene>
<dbReference type="AlphaFoldDB" id="A0A5J4RCE4"/>
<dbReference type="EMBL" id="SNRY01001385">
    <property type="protein sequence ID" value="KAA6331329.1"/>
    <property type="molecule type" value="Genomic_DNA"/>
</dbReference>
<sequence length="58" mass="6709">MHLNMNTYKIIIKPIDTFYFGSEKTFNPADGSKANYLVKSQMMPQQTTVLGMLRYALF</sequence>
<evidence type="ECO:0000313" key="1">
    <source>
        <dbReference type="EMBL" id="KAA6331329.1"/>
    </source>
</evidence>
<reference evidence="1" key="1">
    <citation type="submission" date="2019-03" db="EMBL/GenBank/DDBJ databases">
        <title>Single cell metagenomics reveals metabolic interactions within the superorganism composed of flagellate Streblomastix strix and complex community of Bacteroidetes bacteria on its surface.</title>
        <authorList>
            <person name="Treitli S.C."/>
            <person name="Kolisko M."/>
            <person name="Husnik F."/>
            <person name="Keeling P."/>
            <person name="Hampl V."/>
        </authorList>
    </citation>
    <scope>NUCLEOTIDE SEQUENCE</scope>
    <source>
        <strain evidence="1">STM</strain>
    </source>
</reference>
<dbReference type="Pfam" id="PF09700">
    <property type="entry name" value="Cas_Cmr3"/>
    <property type="match status" value="1"/>
</dbReference>
<proteinExistence type="predicted"/>
<dbReference type="InterPro" id="IPR019117">
    <property type="entry name" value="CRISPR-assoc_protein_Cmr3"/>
</dbReference>
<name>A0A5J4RCE4_9ZZZZ</name>